<dbReference type="SUPFAM" id="SSF56112">
    <property type="entry name" value="Protein kinase-like (PK-like)"/>
    <property type="match status" value="1"/>
</dbReference>
<name>A0A0C2TEY9_AMAMK</name>
<dbReference type="AlphaFoldDB" id="A0A0C2TEY9"/>
<sequence>MISQQQECFEAFIWGNLSHGNMRPLLGLGPFQSYVRRVSPLQENSTLRRWRESSNPSASKMQQIVFQVANAIQYVHSLGIAIYPYFQEEGVYYLDSDNHAILESRNFRPSWLSDSQLEYDGDDSNWTLEDNICSFGLLFYKANFESCFRLCLLTISISGSLRLS</sequence>
<protein>
    <recommendedName>
        <fullName evidence="3">Protein kinase domain-containing protein</fullName>
    </recommendedName>
</protein>
<proteinExistence type="predicted"/>
<evidence type="ECO:0000313" key="2">
    <source>
        <dbReference type="Proteomes" id="UP000054549"/>
    </source>
</evidence>
<gene>
    <name evidence="1" type="ORF">M378DRAFT_528230</name>
</gene>
<dbReference type="HOGENOM" id="CLU_1618560_0_0_1"/>
<evidence type="ECO:0008006" key="3">
    <source>
        <dbReference type="Google" id="ProtNLM"/>
    </source>
</evidence>
<keyword evidence="2" id="KW-1185">Reference proteome</keyword>
<dbReference type="Proteomes" id="UP000054549">
    <property type="component" value="Unassembled WGS sequence"/>
</dbReference>
<organism evidence="1 2">
    <name type="scientific">Amanita muscaria (strain Koide BX008)</name>
    <dbReference type="NCBI Taxonomy" id="946122"/>
    <lineage>
        <taxon>Eukaryota</taxon>
        <taxon>Fungi</taxon>
        <taxon>Dikarya</taxon>
        <taxon>Basidiomycota</taxon>
        <taxon>Agaricomycotina</taxon>
        <taxon>Agaricomycetes</taxon>
        <taxon>Agaricomycetidae</taxon>
        <taxon>Agaricales</taxon>
        <taxon>Pluteineae</taxon>
        <taxon>Amanitaceae</taxon>
        <taxon>Amanita</taxon>
    </lineage>
</organism>
<dbReference type="InParanoid" id="A0A0C2TEY9"/>
<dbReference type="InterPro" id="IPR011009">
    <property type="entry name" value="Kinase-like_dom_sf"/>
</dbReference>
<accession>A0A0C2TEY9</accession>
<evidence type="ECO:0000313" key="1">
    <source>
        <dbReference type="EMBL" id="KIL65424.1"/>
    </source>
</evidence>
<dbReference type="EMBL" id="KN818242">
    <property type="protein sequence ID" value="KIL65424.1"/>
    <property type="molecule type" value="Genomic_DNA"/>
</dbReference>
<reference evidence="1 2" key="1">
    <citation type="submission" date="2014-04" db="EMBL/GenBank/DDBJ databases">
        <title>Evolutionary Origins and Diversification of the Mycorrhizal Mutualists.</title>
        <authorList>
            <consortium name="DOE Joint Genome Institute"/>
            <consortium name="Mycorrhizal Genomics Consortium"/>
            <person name="Kohler A."/>
            <person name="Kuo A."/>
            <person name="Nagy L.G."/>
            <person name="Floudas D."/>
            <person name="Copeland A."/>
            <person name="Barry K.W."/>
            <person name="Cichocki N."/>
            <person name="Veneault-Fourrey C."/>
            <person name="LaButti K."/>
            <person name="Lindquist E.A."/>
            <person name="Lipzen A."/>
            <person name="Lundell T."/>
            <person name="Morin E."/>
            <person name="Murat C."/>
            <person name="Riley R."/>
            <person name="Ohm R."/>
            <person name="Sun H."/>
            <person name="Tunlid A."/>
            <person name="Henrissat B."/>
            <person name="Grigoriev I.V."/>
            <person name="Hibbett D.S."/>
            <person name="Martin F."/>
        </authorList>
    </citation>
    <scope>NUCLEOTIDE SEQUENCE [LARGE SCALE GENOMIC DNA]</scope>
    <source>
        <strain evidence="1 2">Koide BX008</strain>
    </source>
</reference>